<keyword evidence="10 11" id="KW-0472">Membrane</keyword>
<dbReference type="PROSITE" id="PS51012">
    <property type="entry name" value="ABC_TM2"/>
    <property type="match status" value="1"/>
</dbReference>
<evidence type="ECO:0000256" key="7">
    <source>
        <dbReference type="ARBA" id="ARBA00022903"/>
    </source>
</evidence>
<proteinExistence type="inferred from homology"/>
<keyword evidence="9" id="KW-0625">Polysaccharide transport</keyword>
<evidence type="ECO:0000256" key="1">
    <source>
        <dbReference type="ARBA" id="ARBA00004651"/>
    </source>
</evidence>
<name>A0A1A9K8K5_9PSED</name>
<feature type="transmembrane region" description="Helical" evidence="11">
    <location>
        <begin position="71"/>
        <end position="89"/>
    </location>
</feature>
<protein>
    <recommendedName>
        <fullName evidence="11">Transport permease protein</fullName>
    </recommendedName>
</protein>
<evidence type="ECO:0000256" key="11">
    <source>
        <dbReference type="RuleBase" id="RU361157"/>
    </source>
</evidence>
<keyword evidence="3 11" id="KW-0813">Transport</keyword>
<evidence type="ECO:0000256" key="5">
    <source>
        <dbReference type="ARBA" id="ARBA00022597"/>
    </source>
</evidence>
<dbReference type="AlphaFoldDB" id="A0A1A9K8K5"/>
<dbReference type="GO" id="GO:0015920">
    <property type="term" value="P:lipopolysaccharide transport"/>
    <property type="evidence" value="ECO:0007669"/>
    <property type="project" value="TreeGrafter"/>
</dbReference>
<evidence type="ECO:0000256" key="3">
    <source>
        <dbReference type="ARBA" id="ARBA00022448"/>
    </source>
</evidence>
<feature type="transmembrane region" description="Helical" evidence="11">
    <location>
        <begin position="151"/>
        <end position="178"/>
    </location>
</feature>
<evidence type="ECO:0000256" key="4">
    <source>
        <dbReference type="ARBA" id="ARBA00022475"/>
    </source>
</evidence>
<keyword evidence="4 11" id="KW-1003">Cell membrane</keyword>
<reference evidence="13 14" key="1">
    <citation type="submission" date="2016-05" db="EMBL/GenBank/DDBJ databases">
        <title>Genome Sequence of Pseudomonas citronellolis Strain SJTE-3, an Estrogens and Persistent Organic Pollutants degradation strain.</title>
        <authorList>
            <person name="Liang R."/>
        </authorList>
    </citation>
    <scope>NUCLEOTIDE SEQUENCE [LARGE SCALE GENOMIC DNA]</scope>
    <source>
        <strain evidence="13 14">SJTE-3</strain>
    </source>
</reference>
<feature type="transmembrane region" description="Helical" evidence="11">
    <location>
        <begin position="37"/>
        <end position="59"/>
    </location>
</feature>
<feature type="transmembrane region" description="Helical" evidence="11">
    <location>
        <begin position="185"/>
        <end position="203"/>
    </location>
</feature>
<dbReference type="GO" id="GO:0015774">
    <property type="term" value="P:polysaccharide transport"/>
    <property type="evidence" value="ECO:0007669"/>
    <property type="project" value="UniProtKB-KW"/>
</dbReference>
<accession>A0A1A9K8K5</accession>
<dbReference type="RefSeq" id="WP_064582403.1">
    <property type="nucleotide sequence ID" value="NZ_CP015878.1"/>
</dbReference>
<dbReference type="Pfam" id="PF01061">
    <property type="entry name" value="ABC2_membrane"/>
    <property type="match status" value="1"/>
</dbReference>
<keyword evidence="6 11" id="KW-0812">Transmembrane</keyword>
<dbReference type="PANTHER" id="PTHR30413">
    <property type="entry name" value="INNER MEMBRANE TRANSPORT PERMEASE"/>
    <property type="match status" value="1"/>
</dbReference>
<dbReference type="GO" id="GO:0043190">
    <property type="term" value="C:ATP-binding cassette (ABC) transporter complex"/>
    <property type="evidence" value="ECO:0007669"/>
    <property type="project" value="InterPro"/>
</dbReference>
<comment type="subcellular location">
    <subcellularLocation>
        <location evidence="11">Cell inner membrane</location>
        <topology evidence="11">Multi-pass membrane protein</topology>
    </subcellularLocation>
    <subcellularLocation>
        <location evidence="1">Cell membrane</location>
        <topology evidence="1">Multi-pass membrane protein</topology>
    </subcellularLocation>
</comment>
<evidence type="ECO:0000256" key="6">
    <source>
        <dbReference type="ARBA" id="ARBA00022692"/>
    </source>
</evidence>
<dbReference type="Proteomes" id="UP000077748">
    <property type="component" value="Chromosome"/>
</dbReference>
<evidence type="ECO:0000313" key="13">
    <source>
        <dbReference type="EMBL" id="ANI13997.1"/>
    </source>
</evidence>
<feature type="domain" description="ABC transmembrane type-2" evidence="12">
    <location>
        <begin position="38"/>
        <end position="262"/>
    </location>
</feature>
<dbReference type="InterPro" id="IPR013525">
    <property type="entry name" value="ABC2_TM"/>
</dbReference>
<evidence type="ECO:0000256" key="2">
    <source>
        <dbReference type="ARBA" id="ARBA00007783"/>
    </source>
</evidence>
<feature type="transmembrane region" description="Helical" evidence="11">
    <location>
        <begin position="242"/>
        <end position="259"/>
    </location>
</feature>
<comment type="similarity">
    <text evidence="2 11">Belongs to the ABC-2 integral membrane protein family.</text>
</comment>
<dbReference type="InterPro" id="IPR047817">
    <property type="entry name" value="ABC2_TM_bact-type"/>
</dbReference>
<keyword evidence="5" id="KW-0762">Sugar transport</keyword>
<dbReference type="InterPro" id="IPR000412">
    <property type="entry name" value="ABC_2_transport"/>
</dbReference>
<gene>
    <name evidence="13" type="ORF">A9C11_08360</name>
</gene>
<evidence type="ECO:0000313" key="14">
    <source>
        <dbReference type="Proteomes" id="UP000077748"/>
    </source>
</evidence>
<keyword evidence="8 11" id="KW-1133">Transmembrane helix</keyword>
<evidence type="ECO:0000256" key="10">
    <source>
        <dbReference type="ARBA" id="ARBA00023136"/>
    </source>
</evidence>
<keyword evidence="7" id="KW-0972">Capsule biogenesis/degradation</keyword>
<dbReference type="EMBL" id="CP015878">
    <property type="protein sequence ID" value="ANI13997.1"/>
    <property type="molecule type" value="Genomic_DNA"/>
</dbReference>
<feature type="transmembrane region" description="Helical" evidence="11">
    <location>
        <begin position="110"/>
        <end position="139"/>
    </location>
</feature>
<evidence type="ECO:0000256" key="9">
    <source>
        <dbReference type="ARBA" id="ARBA00023047"/>
    </source>
</evidence>
<evidence type="ECO:0000259" key="12">
    <source>
        <dbReference type="PROSITE" id="PS51012"/>
    </source>
</evidence>
<evidence type="ECO:0000256" key="8">
    <source>
        <dbReference type="ARBA" id="ARBA00022989"/>
    </source>
</evidence>
<dbReference type="PIRSF" id="PIRSF006648">
    <property type="entry name" value="DrrB"/>
    <property type="match status" value="1"/>
</dbReference>
<dbReference type="PRINTS" id="PR00164">
    <property type="entry name" value="ABC2TRNSPORT"/>
</dbReference>
<dbReference type="GO" id="GO:0140359">
    <property type="term" value="F:ABC-type transporter activity"/>
    <property type="evidence" value="ECO:0007669"/>
    <property type="project" value="InterPro"/>
</dbReference>
<dbReference type="PANTHER" id="PTHR30413:SF10">
    <property type="entry name" value="CAPSULE POLYSACCHARIDE EXPORT INNER-MEMBRANE PROTEIN CTRC"/>
    <property type="match status" value="1"/>
</dbReference>
<organism evidence="13 14">
    <name type="scientific">Pseudomonas citronellolis</name>
    <dbReference type="NCBI Taxonomy" id="53408"/>
    <lineage>
        <taxon>Bacteria</taxon>
        <taxon>Pseudomonadati</taxon>
        <taxon>Pseudomonadota</taxon>
        <taxon>Gammaproteobacteria</taxon>
        <taxon>Pseudomonadales</taxon>
        <taxon>Pseudomonadaceae</taxon>
        <taxon>Pseudomonas</taxon>
    </lineage>
</organism>
<sequence length="270" mass="29902">MSDSPVPAALHSSQGAWVQLLLALTRREILARYQGALFGRLWLLLSPFLLLAVYTFVFGQVLKSRWGAEQSTASFALTLFAGLLLHGMLADSLSRAVTVMHNHRNQVKKLVFPLELLPLSLALSALSNAVIGFLVLLLLMPWLGQPLGWSILYLPLVLLPFVLCVCGFSWIIAVFGAYFRDTSQFIQFLLVLLLFLSPVFYPVSALPEALRPYLLLNPLSVPVEAVRACLFGMPMPPMGVQLAYAAIACLLAVLGWLWFRRMKDGFADVL</sequence>